<sequence>MFIAVTASNSGRFKDDEISLTETGAKASKYLVGYRERVEAAKTKDGWPGG</sequence>
<name>A0A1S7P215_9HYPH</name>
<reference evidence="1 2" key="1">
    <citation type="submission" date="2016-01" db="EMBL/GenBank/DDBJ databases">
        <authorList>
            <person name="Oliw E.H."/>
        </authorList>
    </citation>
    <scope>NUCLEOTIDE SEQUENCE [LARGE SCALE GENOMIC DNA]</scope>
    <source>
        <strain evidence="1 2">Zutra 3-1</strain>
    </source>
</reference>
<proteinExistence type="predicted"/>
<organism evidence="1 2">
    <name type="scientific">Agrobacterium deltaense Zutra 3/1</name>
    <dbReference type="NCBI Taxonomy" id="1183427"/>
    <lineage>
        <taxon>Bacteria</taxon>
        <taxon>Pseudomonadati</taxon>
        <taxon>Pseudomonadota</taxon>
        <taxon>Alphaproteobacteria</taxon>
        <taxon>Hyphomicrobiales</taxon>
        <taxon>Rhizobiaceae</taxon>
        <taxon>Rhizobium/Agrobacterium group</taxon>
        <taxon>Agrobacterium</taxon>
    </lineage>
</organism>
<protein>
    <submittedName>
        <fullName evidence="1">Uncharacterized protein</fullName>
    </submittedName>
</protein>
<accession>A0A1S7P215</accession>
<evidence type="ECO:0000313" key="2">
    <source>
        <dbReference type="Proteomes" id="UP000191987"/>
    </source>
</evidence>
<dbReference type="Proteomes" id="UP000191987">
    <property type="component" value="Unassembled WGS sequence"/>
</dbReference>
<dbReference type="EMBL" id="FBWG01000003">
    <property type="protein sequence ID" value="CUX14793.1"/>
    <property type="molecule type" value="Genomic_DNA"/>
</dbReference>
<evidence type="ECO:0000313" key="1">
    <source>
        <dbReference type="EMBL" id="CUX14793.1"/>
    </source>
</evidence>
<dbReference type="AlphaFoldDB" id="A0A1S7P215"/>
<gene>
    <name evidence="1" type="ORF">AGR7C_Cc110217</name>
</gene>